<dbReference type="InterPro" id="IPR052513">
    <property type="entry name" value="Thioester_dehydratase-like"/>
</dbReference>
<dbReference type="Proteomes" id="UP000199361">
    <property type="component" value="Unassembled WGS sequence"/>
</dbReference>
<dbReference type="PANTHER" id="PTHR34075:SF5">
    <property type="entry name" value="BLR3430 PROTEIN"/>
    <property type="match status" value="1"/>
</dbReference>
<evidence type="ECO:0008006" key="5">
    <source>
        <dbReference type="Google" id="ProtNLM"/>
    </source>
</evidence>
<dbReference type="PANTHER" id="PTHR34075">
    <property type="entry name" value="BLR3430 PROTEIN"/>
    <property type="match status" value="1"/>
</dbReference>
<evidence type="ECO:0000259" key="2">
    <source>
        <dbReference type="Pfam" id="PF12172"/>
    </source>
</evidence>
<feature type="domain" description="ChsH2 rubredoxin-like zinc ribbon" evidence="2">
    <location>
        <begin position="21"/>
        <end position="56"/>
    </location>
</feature>
<dbReference type="OrthoDB" id="7470921at2"/>
<dbReference type="Pfam" id="PF12172">
    <property type="entry name" value="zf-ChsH2"/>
    <property type="match status" value="1"/>
</dbReference>
<dbReference type="InterPro" id="IPR002878">
    <property type="entry name" value="ChsH2_C"/>
</dbReference>
<dbReference type="EMBL" id="FOHX01000020">
    <property type="protein sequence ID" value="SEU42766.1"/>
    <property type="molecule type" value="Genomic_DNA"/>
</dbReference>
<evidence type="ECO:0000259" key="1">
    <source>
        <dbReference type="Pfam" id="PF01796"/>
    </source>
</evidence>
<keyword evidence="4" id="KW-1185">Reference proteome</keyword>
<dbReference type="Pfam" id="PF01796">
    <property type="entry name" value="OB_ChsH2_C"/>
    <property type="match status" value="1"/>
</dbReference>
<proteinExistence type="predicted"/>
<dbReference type="SUPFAM" id="SSF50249">
    <property type="entry name" value="Nucleic acid-binding proteins"/>
    <property type="match status" value="1"/>
</dbReference>
<sequence length="132" mass="14193">MSADTATPPLPDPPAHLAGYRAACARGELVVQRCAGCGRWVQLPEAACPWCGGGELTYEPVTGTGVVHTFTVVHRSFAPGYRGREPYVMAWVDLPAGVRAFGHVVGCAPEEVRIGMPVRVTFVDELPHWRPA</sequence>
<evidence type="ECO:0000313" key="3">
    <source>
        <dbReference type="EMBL" id="SEU42766.1"/>
    </source>
</evidence>
<dbReference type="InterPro" id="IPR012340">
    <property type="entry name" value="NA-bd_OB-fold"/>
</dbReference>
<protein>
    <recommendedName>
        <fullName evidence="5">DUF35 domain-containing protein</fullName>
    </recommendedName>
</protein>
<evidence type="ECO:0000313" key="4">
    <source>
        <dbReference type="Proteomes" id="UP000199361"/>
    </source>
</evidence>
<dbReference type="InterPro" id="IPR022002">
    <property type="entry name" value="ChsH2_Znr"/>
</dbReference>
<reference evidence="3 4" key="1">
    <citation type="submission" date="2016-10" db="EMBL/GenBank/DDBJ databases">
        <authorList>
            <person name="de Groot N.N."/>
        </authorList>
    </citation>
    <scope>NUCLEOTIDE SEQUENCE [LARGE SCALE GENOMIC DNA]</scope>
    <source>
        <strain evidence="3 4">CGMCC 4.5598</strain>
    </source>
</reference>
<feature type="domain" description="ChsH2 C-terminal OB-fold" evidence="1">
    <location>
        <begin position="59"/>
        <end position="123"/>
    </location>
</feature>
<accession>A0A1I0LNB7</accession>
<gene>
    <name evidence="3" type="ORF">SAMN05421811_120131</name>
</gene>
<organism evidence="3 4">
    <name type="scientific">Nonomuraea wenchangensis</name>
    <dbReference type="NCBI Taxonomy" id="568860"/>
    <lineage>
        <taxon>Bacteria</taxon>
        <taxon>Bacillati</taxon>
        <taxon>Actinomycetota</taxon>
        <taxon>Actinomycetes</taxon>
        <taxon>Streptosporangiales</taxon>
        <taxon>Streptosporangiaceae</taxon>
        <taxon>Nonomuraea</taxon>
    </lineage>
</organism>
<dbReference type="RefSeq" id="WP_091092481.1">
    <property type="nucleotide sequence ID" value="NZ_FOHX01000020.1"/>
</dbReference>
<name>A0A1I0LNB7_9ACTN</name>
<dbReference type="AlphaFoldDB" id="A0A1I0LNB7"/>
<dbReference type="STRING" id="568860.SAMN05421811_120131"/>